<keyword evidence="15" id="KW-0732">Signal</keyword>
<evidence type="ECO:0000313" key="17">
    <source>
        <dbReference type="EMBL" id="KAK3233073.1"/>
    </source>
</evidence>
<keyword evidence="10" id="KW-0464">Manganese</keyword>
<comment type="similarity">
    <text evidence="4">Belongs to the PPP phosphatase family. PP-5 (PP-T) subfamily.</text>
</comment>
<evidence type="ECO:0000256" key="12">
    <source>
        <dbReference type="ARBA" id="ARBA00047986"/>
    </source>
</evidence>
<keyword evidence="11" id="KW-0539">Nucleus</keyword>
<dbReference type="CDD" id="cd07417">
    <property type="entry name" value="MPP_PP5_C"/>
    <property type="match status" value="1"/>
</dbReference>
<evidence type="ECO:0000256" key="8">
    <source>
        <dbReference type="ARBA" id="ARBA00022803"/>
    </source>
</evidence>
<evidence type="ECO:0000256" key="1">
    <source>
        <dbReference type="ARBA" id="ARBA00001936"/>
    </source>
</evidence>
<feature type="domain" description="Serine/threonine specific protein phosphatases" evidence="16">
    <location>
        <begin position="324"/>
        <end position="329"/>
    </location>
</feature>
<dbReference type="SUPFAM" id="SSF56300">
    <property type="entry name" value="Metallo-dependent phosphatases"/>
    <property type="match status" value="1"/>
</dbReference>
<evidence type="ECO:0000256" key="5">
    <source>
        <dbReference type="ARBA" id="ARBA00022723"/>
    </source>
</evidence>
<dbReference type="InterPro" id="IPR004843">
    <property type="entry name" value="Calcineurin-like_PHP"/>
</dbReference>
<keyword evidence="9" id="KW-0904">Protein phosphatase</keyword>
<accession>A0AAE0BBV0</accession>
<feature type="chain" id="PRO_5041980440" description="Serine/threonine-protein phosphatase" evidence="15">
    <location>
        <begin position="23"/>
        <end position="517"/>
    </location>
</feature>
<evidence type="ECO:0000256" key="9">
    <source>
        <dbReference type="ARBA" id="ARBA00022912"/>
    </source>
</evidence>
<keyword evidence="18" id="KW-1185">Reference proteome</keyword>
<keyword evidence="8" id="KW-0802">TPR repeat</keyword>
<dbReference type="InterPro" id="IPR041753">
    <property type="entry name" value="PP5_C"/>
</dbReference>
<dbReference type="FunFam" id="3.60.21.10:FF:000036">
    <property type="entry name" value="Serine/threonine protein phosphatase 5"/>
    <property type="match status" value="1"/>
</dbReference>
<dbReference type="InterPro" id="IPR029052">
    <property type="entry name" value="Metallo-depent_PP-like"/>
</dbReference>
<reference evidence="17 18" key="1">
    <citation type="journal article" date="2015" name="Genome Biol. Evol.">
        <title>Comparative Genomics of a Bacterivorous Green Alga Reveals Evolutionary Causalities and Consequences of Phago-Mixotrophic Mode of Nutrition.</title>
        <authorList>
            <person name="Burns J.A."/>
            <person name="Paasch A."/>
            <person name="Narechania A."/>
            <person name="Kim E."/>
        </authorList>
    </citation>
    <scope>NUCLEOTIDE SEQUENCE [LARGE SCALE GENOMIC DNA]</scope>
    <source>
        <strain evidence="17 18">PLY_AMNH</strain>
    </source>
</reference>
<comment type="caution">
    <text evidence="17">The sequence shown here is derived from an EMBL/GenBank/DDBJ whole genome shotgun (WGS) entry which is preliminary data.</text>
</comment>
<evidence type="ECO:0000256" key="6">
    <source>
        <dbReference type="ARBA" id="ARBA00022737"/>
    </source>
</evidence>
<evidence type="ECO:0000256" key="4">
    <source>
        <dbReference type="ARBA" id="ARBA00008786"/>
    </source>
</evidence>
<organism evidence="17 18">
    <name type="scientific">Cymbomonas tetramitiformis</name>
    <dbReference type="NCBI Taxonomy" id="36881"/>
    <lineage>
        <taxon>Eukaryota</taxon>
        <taxon>Viridiplantae</taxon>
        <taxon>Chlorophyta</taxon>
        <taxon>Pyramimonadophyceae</taxon>
        <taxon>Pyramimonadales</taxon>
        <taxon>Pyramimonadaceae</taxon>
        <taxon>Cymbomonas</taxon>
    </lineage>
</organism>
<evidence type="ECO:0000313" key="18">
    <source>
        <dbReference type="Proteomes" id="UP001190700"/>
    </source>
</evidence>
<dbReference type="GO" id="GO:0046872">
    <property type="term" value="F:metal ion binding"/>
    <property type="evidence" value="ECO:0007669"/>
    <property type="project" value="UniProtKB-KW"/>
</dbReference>
<evidence type="ECO:0000256" key="10">
    <source>
        <dbReference type="ARBA" id="ARBA00023211"/>
    </source>
</evidence>
<comment type="catalytic activity">
    <reaction evidence="12">
        <text>O-phospho-L-seryl-[protein] + H2O = L-seryl-[protein] + phosphate</text>
        <dbReference type="Rhea" id="RHEA:20629"/>
        <dbReference type="Rhea" id="RHEA-COMP:9863"/>
        <dbReference type="Rhea" id="RHEA-COMP:11604"/>
        <dbReference type="ChEBI" id="CHEBI:15377"/>
        <dbReference type="ChEBI" id="CHEBI:29999"/>
        <dbReference type="ChEBI" id="CHEBI:43474"/>
        <dbReference type="ChEBI" id="CHEBI:83421"/>
        <dbReference type="EC" id="3.1.3.16"/>
    </reaction>
    <physiologicalReaction direction="left-to-right" evidence="12">
        <dbReference type="Rhea" id="RHEA:20630"/>
    </physiologicalReaction>
</comment>
<keyword evidence="7 14" id="KW-0378">Hydrolase</keyword>
<dbReference type="InterPro" id="IPR013235">
    <property type="entry name" value="PPP_dom"/>
</dbReference>
<protein>
    <recommendedName>
        <fullName evidence="14">Serine/threonine-protein phosphatase</fullName>
        <ecNumber evidence="14">3.1.3.16</ecNumber>
    </recommendedName>
</protein>
<dbReference type="EMBL" id="LGRX02035809">
    <property type="protein sequence ID" value="KAK3233073.1"/>
    <property type="molecule type" value="Genomic_DNA"/>
</dbReference>
<sequence>MKKQTRALHFSFWFSLLFSTLALPTTQQNMAREDEELENLQRTILSSKLFSGEKVSDSEGVENSYHSARDASEKLDCNLEKLCELLAPGSPILGELADSKAANREEELLNYPPTPVPRRNTMNPRRSFDEAIEEETRTRPSWNDTTTRLDTIDLSDVQRPSLAWDDEGTTGSWSINNAYNFQNSVEPDRMQWRHVRVENSYQGPRCGERITHRFAVEIAEHFRNQGTIHQRYAWQIVETAMQILERESTLNFINIDKQSEITVCGDVHGQFYDLLNIFHMNGWPSKDRPYLFNGDFVDRGSFSVEVAFTLLVFKCAHPNKVFINRGNHESQSMNMLYGFHSEACAKYGEDIADRFRELFCHLPLAAVLNNDVLVMHGGLFSTDNVSLDDITNIDRLCEPPDSGLMAELLWSDPMPCLGRAPNSRGIGVAFGPDITKRFLEYNGLSLLVRSHEVRPDGYDVMHNGKLITVFSAPNYCDRMGNKGAFIRFRHDMRPKFVTFDAVPHPDVQSYVHPGIYY</sequence>
<evidence type="ECO:0000256" key="13">
    <source>
        <dbReference type="ARBA" id="ARBA00048832"/>
    </source>
</evidence>
<dbReference type="SMART" id="SM00156">
    <property type="entry name" value="PP2Ac"/>
    <property type="match status" value="1"/>
</dbReference>
<dbReference type="GO" id="GO:0005634">
    <property type="term" value="C:nucleus"/>
    <property type="evidence" value="ECO:0007669"/>
    <property type="project" value="UniProtKB-SubCell"/>
</dbReference>
<dbReference type="PRINTS" id="PR00114">
    <property type="entry name" value="STPHPHTASE"/>
</dbReference>
<dbReference type="AlphaFoldDB" id="A0AAE0BBV0"/>
<dbReference type="PANTHER" id="PTHR45668">
    <property type="entry name" value="SERINE/THREONINE-PROTEIN PHOSPHATASE 5-RELATED"/>
    <property type="match status" value="1"/>
</dbReference>
<evidence type="ECO:0000259" key="16">
    <source>
        <dbReference type="PROSITE" id="PS00125"/>
    </source>
</evidence>
<dbReference type="Pfam" id="PF08321">
    <property type="entry name" value="PPP5"/>
    <property type="match status" value="1"/>
</dbReference>
<keyword evidence="6" id="KW-0677">Repeat</keyword>
<feature type="signal peptide" evidence="15">
    <location>
        <begin position="1"/>
        <end position="22"/>
    </location>
</feature>
<name>A0AAE0BBV0_9CHLO</name>
<evidence type="ECO:0000256" key="2">
    <source>
        <dbReference type="ARBA" id="ARBA00001946"/>
    </source>
</evidence>
<comment type="catalytic activity">
    <reaction evidence="13">
        <text>O-phospho-L-threonyl-[protein] + H2O = L-threonyl-[protein] + phosphate</text>
        <dbReference type="Rhea" id="RHEA:47004"/>
        <dbReference type="Rhea" id="RHEA-COMP:11060"/>
        <dbReference type="Rhea" id="RHEA-COMP:11605"/>
        <dbReference type="ChEBI" id="CHEBI:15377"/>
        <dbReference type="ChEBI" id="CHEBI:30013"/>
        <dbReference type="ChEBI" id="CHEBI:43474"/>
        <dbReference type="ChEBI" id="CHEBI:61977"/>
        <dbReference type="EC" id="3.1.3.16"/>
    </reaction>
    <physiologicalReaction direction="left-to-right" evidence="13">
        <dbReference type="Rhea" id="RHEA:47005"/>
    </physiologicalReaction>
</comment>
<dbReference type="EC" id="3.1.3.16" evidence="14"/>
<evidence type="ECO:0000256" key="3">
    <source>
        <dbReference type="ARBA" id="ARBA00004123"/>
    </source>
</evidence>
<dbReference type="Gene3D" id="3.60.21.10">
    <property type="match status" value="1"/>
</dbReference>
<evidence type="ECO:0000256" key="15">
    <source>
        <dbReference type="SAM" id="SignalP"/>
    </source>
</evidence>
<keyword evidence="5" id="KW-0479">Metal-binding</keyword>
<gene>
    <name evidence="17" type="ORF">CYMTET_56611</name>
</gene>
<dbReference type="PROSITE" id="PS00125">
    <property type="entry name" value="SER_THR_PHOSPHATASE"/>
    <property type="match status" value="1"/>
</dbReference>
<dbReference type="Pfam" id="PF00149">
    <property type="entry name" value="Metallophos"/>
    <property type="match status" value="1"/>
</dbReference>
<comment type="cofactor">
    <cofactor evidence="2">
        <name>Mg(2+)</name>
        <dbReference type="ChEBI" id="CHEBI:18420"/>
    </cofactor>
</comment>
<comment type="subcellular location">
    <subcellularLocation>
        <location evidence="3">Nucleus</location>
    </subcellularLocation>
</comment>
<evidence type="ECO:0000256" key="7">
    <source>
        <dbReference type="ARBA" id="ARBA00022801"/>
    </source>
</evidence>
<dbReference type="InterPro" id="IPR051134">
    <property type="entry name" value="PPP_phosphatase"/>
</dbReference>
<dbReference type="PANTHER" id="PTHR45668:SF5">
    <property type="entry name" value="SERINE_THREONINE-PROTEIN PHOSPHATASE 5"/>
    <property type="match status" value="1"/>
</dbReference>
<evidence type="ECO:0000256" key="11">
    <source>
        <dbReference type="ARBA" id="ARBA00023242"/>
    </source>
</evidence>
<proteinExistence type="inferred from homology"/>
<dbReference type="Proteomes" id="UP001190700">
    <property type="component" value="Unassembled WGS sequence"/>
</dbReference>
<comment type="cofactor">
    <cofactor evidence="1">
        <name>Mn(2+)</name>
        <dbReference type="ChEBI" id="CHEBI:29035"/>
    </cofactor>
</comment>
<dbReference type="InterPro" id="IPR006186">
    <property type="entry name" value="Ser/Thr-sp_prot-phosphatase"/>
</dbReference>
<evidence type="ECO:0000256" key="14">
    <source>
        <dbReference type="RuleBase" id="RU004273"/>
    </source>
</evidence>
<dbReference type="GO" id="GO:0005737">
    <property type="term" value="C:cytoplasm"/>
    <property type="evidence" value="ECO:0007669"/>
    <property type="project" value="UniProtKB-ARBA"/>
</dbReference>
<dbReference type="GO" id="GO:0004722">
    <property type="term" value="F:protein serine/threonine phosphatase activity"/>
    <property type="evidence" value="ECO:0007669"/>
    <property type="project" value="UniProtKB-EC"/>
</dbReference>